<dbReference type="OrthoDB" id="1303133at2759"/>
<organism evidence="1 2">
    <name type="scientific">Nicotiana sylvestris</name>
    <name type="common">Wood tobacco</name>
    <name type="synonym">South American tobacco</name>
    <dbReference type="NCBI Taxonomy" id="4096"/>
    <lineage>
        <taxon>Eukaryota</taxon>
        <taxon>Viridiplantae</taxon>
        <taxon>Streptophyta</taxon>
        <taxon>Embryophyta</taxon>
        <taxon>Tracheophyta</taxon>
        <taxon>Spermatophyta</taxon>
        <taxon>Magnoliopsida</taxon>
        <taxon>eudicotyledons</taxon>
        <taxon>Gunneridae</taxon>
        <taxon>Pentapetalae</taxon>
        <taxon>asterids</taxon>
        <taxon>lamiids</taxon>
        <taxon>Solanales</taxon>
        <taxon>Solanaceae</taxon>
        <taxon>Nicotianoideae</taxon>
        <taxon>Nicotianeae</taxon>
        <taxon>Nicotiana</taxon>
    </lineage>
</organism>
<dbReference type="STRING" id="4096.A0A1U7Y5W2"/>
<dbReference type="AlphaFoldDB" id="A0A1U7Y5W2"/>
<proteinExistence type="predicted"/>
<dbReference type="RefSeq" id="XP_009799507.1">
    <property type="nucleotide sequence ID" value="XM_009801205.1"/>
</dbReference>
<name>A0A1U7Y5W2_NICSY</name>
<dbReference type="PANTHER" id="PTHR31973:SF197">
    <property type="entry name" value="SWIM-TYPE DOMAIN-CONTAINING PROTEIN"/>
    <property type="match status" value="1"/>
</dbReference>
<reference evidence="2" key="2">
    <citation type="submission" date="2025-08" db="UniProtKB">
        <authorList>
            <consortium name="RefSeq"/>
        </authorList>
    </citation>
    <scope>IDENTIFICATION</scope>
    <source>
        <tissue evidence="2">Leaf</tissue>
    </source>
</reference>
<evidence type="ECO:0000313" key="2">
    <source>
        <dbReference type="RefSeq" id="XP_009799507.1"/>
    </source>
</evidence>
<dbReference type="PANTHER" id="PTHR31973">
    <property type="entry name" value="POLYPROTEIN, PUTATIVE-RELATED"/>
    <property type="match status" value="1"/>
</dbReference>
<dbReference type="Proteomes" id="UP000189701">
    <property type="component" value="Unplaced"/>
</dbReference>
<sequence>MVKNYHPVHKCNTSNKNKLCTFKFVANKFKDEITKQLYMKIWKLQELCRDKLGLYVGRTICHMAKQNIMKEFMGDWKQEFARLCDYADHIKLTNPGSSCWVRTDREFEPEKTLCVYFYVCFDALRRGWLEGYRKIIGFDSCFLKGTYNGELLVVVGRNRNQQMISIAWVVVDQETKHIRSFFINYLIEDLQLGSGQGIVQTIFELLPDYEYRMCARHI</sequence>
<keyword evidence="1" id="KW-1185">Reference proteome</keyword>
<evidence type="ECO:0000313" key="1">
    <source>
        <dbReference type="Proteomes" id="UP000189701"/>
    </source>
</evidence>
<protein>
    <submittedName>
        <fullName evidence="2">Uncharacterized protein LOC104245584</fullName>
    </submittedName>
</protein>
<accession>A0A1U7Y5W2</accession>
<gene>
    <name evidence="2" type="primary">LOC104245584</name>
</gene>
<reference evidence="1" key="1">
    <citation type="journal article" date="2013" name="Genome Biol.">
        <title>Reference genomes and transcriptomes of Nicotiana sylvestris and Nicotiana tomentosiformis.</title>
        <authorList>
            <person name="Sierro N."/>
            <person name="Battey J.N."/>
            <person name="Ouadi S."/>
            <person name="Bovet L."/>
            <person name="Goepfert S."/>
            <person name="Bakaher N."/>
            <person name="Peitsch M.C."/>
            <person name="Ivanov N.V."/>
        </authorList>
    </citation>
    <scope>NUCLEOTIDE SEQUENCE [LARGE SCALE GENOMIC DNA]</scope>
</reference>